<evidence type="ECO:0000313" key="2">
    <source>
        <dbReference type="EMBL" id="OPE55658.1"/>
    </source>
</evidence>
<evidence type="ECO:0000313" key="4">
    <source>
        <dbReference type="Proteomes" id="UP000191039"/>
    </source>
</evidence>
<feature type="transmembrane region" description="Helical" evidence="1">
    <location>
        <begin position="72"/>
        <end position="92"/>
    </location>
</feature>
<protein>
    <submittedName>
        <fullName evidence="3">DUF3618 domain-containing protein</fullName>
    </submittedName>
</protein>
<dbReference type="EMBL" id="MIJD01000023">
    <property type="protein sequence ID" value="OPE55658.1"/>
    <property type="molecule type" value="Genomic_DNA"/>
</dbReference>
<keyword evidence="1" id="KW-1133">Transmembrane helix</keyword>
<dbReference type="Proteomes" id="UP000191039">
    <property type="component" value="Unassembled WGS sequence"/>
</dbReference>
<gene>
    <name evidence="2" type="ORF">BV510_03980</name>
    <name evidence="3" type="ORF">CRI78_14855</name>
</gene>
<keyword evidence="1" id="KW-0812">Transmembrane</keyword>
<evidence type="ECO:0000313" key="3">
    <source>
        <dbReference type="EMBL" id="PEG53644.1"/>
    </source>
</evidence>
<evidence type="ECO:0000256" key="1">
    <source>
        <dbReference type="SAM" id="Phobius"/>
    </source>
</evidence>
<dbReference type="OrthoDB" id="4641350at2"/>
<organism evidence="3 5">
    <name type="scientific">Mycolicibacterium diernhoferi</name>
    <dbReference type="NCBI Taxonomy" id="1801"/>
    <lineage>
        <taxon>Bacteria</taxon>
        <taxon>Bacillati</taxon>
        <taxon>Actinomycetota</taxon>
        <taxon>Actinomycetes</taxon>
        <taxon>Mycobacteriales</taxon>
        <taxon>Mycobacteriaceae</taxon>
        <taxon>Mycolicibacterium</taxon>
    </lineage>
</organism>
<dbReference type="EMBL" id="PDCR01000018">
    <property type="protein sequence ID" value="PEG53644.1"/>
    <property type="molecule type" value="Genomic_DNA"/>
</dbReference>
<evidence type="ECO:0000313" key="5">
    <source>
        <dbReference type="Proteomes" id="UP000220340"/>
    </source>
</evidence>
<dbReference type="InterPro" id="IPR022062">
    <property type="entry name" value="DUF3618"/>
</dbReference>
<sequence length="96" mass="10526">MPGPDHRPEPGDDADVEEITDDIERTREEVGETVAALAEKFDVKQRAQQKVDETKVLVVDAVTDDRGAIKPALPVVAAAVATATILLGIIIWRRRR</sequence>
<keyword evidence="1" id="KW-0472">Membrane</keyword>
<comment type="caution">
    <text evidence="3">The sequence shown here is derived from an EMBL/GenBank/DDBJ whole genome shotgun (WGS) entry which is preliminary data.</text>
</comment>
<accession>A0A1Q4HHX4</accession>
<dbReference type="RefSeq" id="WP_073855622.1">
    <property type="nucleotide sequence ID" value="NZ_BAAATC010000009.1"/>
</dbReference>
<proteinExistence type="predicted"/>
<reference evidence="3 5" key="2">
    <citation type="submission" date="2017-10" db="EMBL/GenBank/DDBJ databases">
        <title>The new phylogeny of genus Mycobacterium.</title>
        <authorList>
            <person name="Tortoli E."/>
            <person name="Trovato A."/>
            <person name="Cirillo D.M."/>
        </authorList>
    </citation>
    <scope>NUCLEOTIDE SEQUENCE [LARGE SCALE GENOMIC DNA]</scope>
    <source>
        <strain evidence="3 5">IP141170001</strain>
    </source>
</reference>
<reference evidence="2 4" key="1">
    <citation type="submission" date="2016-09" db="EMBL/GenBank/DDBJ databases">
        <title>genome sequences of unsequenced Mycobacteria.</title>
        <authorList>
            <person name="Greninger A.L."/>
            <person name="Jerome K.R."/>
            <person name="Mcnair B."/>
            <person name="Wallis C."/>
            <person name="Fang F."/>
        </authorList>
    </citation>
    <scope>NUCLEOTIDE SEQUENCE [LARGE SCALE GENOMIC DNA]</scope>
    <source>
        <strain evidence="2 4">BM1</strain>
    </source>
</reference>
<dbReference type="Proteomes" id="UP000220340">
    <property type="component" value="Unassembled WGS sequence"/>
</dbReference>
<dbReference type="Pfam" id="PF12277">
    <property type="entry name" value="DUF3618"/>
    <property type="match status" value="1"/>
</dbReference>
<keyword evidence="5" id="KW-1185">Reference proteome</keyword>
<name>A0A1Q4HHX4_9MYCO</name>
<dbReference type="AlphaFoldDB" id="A0A1Q4HHX4"/>
<dbReference type="STRING" id="1801.BRW64_07860"/>